<keyword evidence="3" id="KW-1185">Reference proteome</keyword>
<feature type="transmembrane region" description="Helical" evidence="1">
    <location>
        <begin position="40"/>
        <end position="62"/>
    </location>
</feature>
<dbReference type="EMBL" id="MU152338">
    <property type="protein sequence ID" value="KAF9440675.1"/>
    <property type="molecule type" value="Genomic_DNA"/>
</dbReference>
<accession>A0A9P5WZN8</accession>
<sequence>MGSNSSFKGCSEVSQCEPLHESELPNWLCDSSGDITLHRILMMLVRMDIFCLGMVPIQLLWWQQR</sequence>
<comment type="caution">
    <text evidence="2">The sequence shown here is derived from an EMBL/GenBank/DDBJ whole genome shotgun (WGS) entry which is preliminary data.</text>
</comment>
<keyword evidence="1" id="KW-0812">Transmembrane</keyword>
<organism evidence="2 3">
    <name type="scientific">Macrolepiota fuliginosa MF-IS2</name>
    <dbReference type="NCBI Taxonomy" id="1400762"/>
    <lineage>
        <taxon>Eukaryota</taxon>
        <taxon>Fungi</taxon>
        <taxon>Dikarya</taxon>
        <taxon>Basidiomycota</taxon>
        <taxon>Agaricomycotina</taxon>
        <taxon>Agaricomycetes</taxon>
        <taxon>Agaricomycetidae</taxon>
        <taxon>Agaricales</taxon>
        <taxon>Agaricineae</taxon>
        <taxon>Agaricaceae</taxon>
        <taxon>Macrolepiota</taxon>
    </lineage>
</organism>
<name>A0A9P5WZN8_9AGAR</name>
<evidence type="ECO:0000256" key="1">
    <source>
        <dbReference type="SAM" id="Phobius"/>
    </source>
</evidence>
<dbReference type="AlphaFoldDB" id="A0A9P5WZN8"/>
<reference evidence="2" key="1">
    <citation type="submission" date="2020-11" db="EMBL/GenBank/DDBJ databases">
        <authorList>
            <consortium name="DOE Joint Genome Institute"/>
            <person name="Ahrendt S."/>
            <person name="Riley R."/>
            <person name="Andreopoulos W."/>
            <person name="Labutti K."/>
            <person name="Pangilinan J."/>
            <person name="Ruiz-Duenas F.J."/>
            <person name="Barrasa J.M."/>
            <person name="Sanchez-Garcia M."/>
            <person name="Camarero S."/>
            <person name="Miyauchi S."/>
            <person name="Serrano A."/>
            <person name="Linde D."/>
            <person name="Babiker R."/>
            <person name="Drula E."/>
            <person name="Ayuso-Fernandez I."/>
            <person name="Pacheco R."/>
            <person name="Padilla G."/>
            <person name="Ferreira P."/>
            <person name="Barriuso J."/>
            <person name="Kellner H."/>
            <person name="Castanera R."/>
            <person name="Alfaro M."/>
            <person name="Ramirez L."/>
            <person name="Pisabarro A.G."/>
            <person name="Kuo A."/>
            <person name="Tritt A."/>
            <person name="Lipzen A."/>
            <person name="He G."/>
            <person name="Yan M."/>
            <person name="Ng V."/>
            <person name="Cullen D."/>
            <person name="Martin F."/>
            <person name="Rosso M.-N."/>
            <person name="Henrissat B."/>
            <person name="Hibbett D."/>
            <person name="Martinez A.T."/>
            <person name="Grigoriev I.V."/>
        </authorList>
    </citation>
    <scope>NUCLEOTIDE SEQUENCE</scope>
    <source>
        <strain evidence="2">MF-IS2</strain>
    </source>
</reference>
<evidence type="ECO:0000313" key="2">
    <source>
        <dbReference type="EMBL" id="KAF9440675.1"/>
    </source>
</evidence>
<evidence type="ECO:0000313" key="3">
    <source>
        <dbReference type="Proteomes" id="UP000807342"/>
    </source>
</evidence>
<protein>
    <submittedName>
        <fullName evidence="2">Uncharacterized protein</fullName>
    </submittedName>
</protein>
<dbReference type="Proteomes" id="UP000807342">
    <property type="component" value="Unassembled WGS sequence"/>
</dbReference>
<proteinExistence type="predicted"/>
<keyword evidence="1" id="KW-1133">Transmembrane helix</keyword>
<keyword evidence="1" id="KW-0472">Membrane</keyword>
<gene>
    <name evidence="2" type="ORF">P691DRAFT_76391</name>
</gene>